<dbReference type="EMBL" id="JAWDGP010000881">
    <property type="protein sequence ID" value="KAK3796472.1"/>
    <property type="molecule type" value="Genomic_DNA"/>
</dbReference>
<evidence type="ECO:0000313" key="2">
    <source>
        <dbReference type="Proteomes" id="UP001283361"/>
    </source>
</evidence>
<dbReference type="AlphaFoldDB" id="A0AAE1E771"/>
<name>A0AAE1E771_9GAST</name>
<protein>
    <submittedName>
        <fullName evidence="1">Uncharacterized protein</fullName>
    </submittedName>
</protein>
<evidence type="ECO:0000313" key="1">
    <source>
        <dbReference type="EMBL" id="KAK3796472.1"/>
    </source>
</evidence>
<dbReference type="Proteomes" id="UP001283361">
    <property type="component" value="Unassembled WGS sequence"/>
</dbReference>
<organism evidence="1 2">
    <name type="scientific">Elysia crispata</name>
    <name type="common">lettuce slug</name>
    <dbReference type="NCBI Taxonomy" id="231223"/>
    <lineage>
        <taxon>Eukaryota</taxon>
        <taxon>Metazoa</taxon>
        <taxon>Spiralia</taxon>
        <taxon>Lophotrochozoa</taxon>
        <taxon>Mollusca</taxon>
        <taxon>Gastropoda</taxon>
        <taxon>Heterobranchia</taxon>
        <taxon>Euthyneura</taxon>
        <taxon>Panpulmonata</taxon>
        <taxon>Sacoglossa</taxon>
        <taxon>Placobranchoidea</taxon>
        <taxon>Plakobranchidae</taxon>
        <taxon>Elysia</taxon>
    </lineage>
</organism>
<reference evidence="1" key="1">
    <citation type="journal article" date="2023" name="G3 (Bethesda)">
        <title>A reference genome for the long-term kleptoplast-retaining sea slug Elysia crispata morphotype clarki.</title>
        <authorList>
            <person name="Eastman K.E."/>
            <person name="Pendleton A.L."/>
            <person name="Shaikh M.A."/>
            <person name="Suttiyut T."/>
            <person name="Ogas R."/>
            <person name="Tomko P."/>
            <person name="Gavelis G."/>
            <person name="Widhalm J.R."/>
            <person name="Wisecaver J.H."/>
        </authorList>
    </citation>
    <scope>NUCLEOTIDE SEQUENCE</scope>
    <source>
        <strain evidence="1">ECLA1</strain>
    </source>
</reference>
<sequence length="119" mass="13272">MLNVETSPALAIAQALTQLLIHENATAKQRDRYWAKDQLNLPFIEKNSLKSTESLYAERDIAGLLQTYVEQEELRLQKIRHCPEFAASPVVCGNLVTLNAAPLVPHVLNDESPSVCQAF</sequence>
<keyword evidence="2" id="KW-1185">Reference proteome</keyword>
<comment type="caution">
    <text evidence="1">The sequence shown here is derived from an EMBL/GenBank/DDBJ whole genome shotgun (WGS) entry which is preliminary data.</text>
</comment>
<proteinExistence type="predicted"/>
<accession>A0AAE1E771</accession>
<gene>
    <name evidence="1" type="ORF">RRG08_009249</name>
</gene>